<gene>
    <name evidence="1" type="ORF">ON753_09360</name>
</gene>
<name>A0ABT3R092_9HYPH</name>
<protein>
    <submittedName>
        <fullName evidence="1">Uncharacterized protein</fullName>
    </submittedName>
</protein>
<dbReference type="RefSeq" id="WP_265962258.1">
    <property type="nucleotide sequence ID" value="NZ_JAPEVI010000003.1"/>
</dbReference>
<comment type="caution">
    <text evidence="1">The sequence shown here is derived from an EMBL/GenBank/DDBJ whole genome shotgun (WGS) entry which is preliminary data.</text>
</comment>
<dbReference type="EMBL" id="JAPEVI010000003">
    <property type="protein sequence ID" value="MCX2722590.1"/>
    <property type="molecule type" value="Genomic_DNA"/>
</dbReference>
<accession>A0ABT3R092</accession>
<proteinExistence type="predicted"/>
<evidence type="ECO:0000313" key="1">
    <source>
        <dbReference type="EMBL" id="MCX2722590.1"/>
    </source>
</evidence>
<dbReference type="Gene3D" id="1.10.3210.10">
    <property type="entry name" value="Hypothetical protein af1432"/>
    <property type="match status" value="1"/>
</dbReference>
<keyword evidence="2" id="KW-1185">Reference proteome</keyword>
<reference evidence="1 2" key="1">
    <citation type="journal article" date="2016" name="Int. J. Syst. Evol. Microbiol.">
        <title>Labrenzia salina sp. nov., isolated from the rhizosphere of the halophyte Arthrocnemum macrostachyum.</title>
        <authorList>
            <person name="Camacho M."/>
            <person name="Redondo-Gomez S."/>
            <person name="Rodriguez-Llorente I."/>
            <person name="Rohde M."/>
            <person name="Sproer C."/>
            <person name="Schumann P."/>
            <person name="Klenk H.P."/>
            <person name="Montero-Calasanz M.D.C."/>
        </authorList>
    </citation>
    <scope>NUCLEOTIDE SEQUENCE [LARGE SCALE GENOMIC DNA]</scope>
    <source>
        <strain evidence="1 2">DSM 29163</strain>
    </source>
</reference>
<dbReference type="SUPFAM" id="SSF109604">
    <property type="entry name" value="HD-domain/PDEase-like"/>
    <property type="match status" value="1"/>
</dbReference>
<dbReference type="Proteomes" id="UP001300261">
    <property type="component" value="Unassembled WGS sequence"/>
</dbReference>
<organism evidence="1 2">
    <name type="scientific">Roseibium salinum</name>
    <dbReference type="NCBI Taxonomy" id="1604349"/>
    <lineage>
        <taxon>Bacteria</taxon>
        <taxon>Pseudomonadati</taxon>
        <taxon>Pseudomonadota</taxon>
        <taxon>Alphaproteobacteria</taxon>
        <taxon>Hyphomicrobiales</taxon>
        <taxon>Stappiaceae</taxon>
        <taxon>Roseibium</taxon>
    </lineage>
</organism>
<evidence type="ECO:0000313" key="2">
    <source>
        <dbReference type="Proteomes" id="UP001300261"/>
    </source>
</evidence>
<sequence>MTKHINPVSTREMAVPMRMASGRVIDLANLIPADIYWPDLVENLVKIPRFNGATSHVTYTVAQHCCLMFDRAEERYKAHALLFDFHAAFFGEPSWPFLWLTAQKTDAPSAFMDAFREAKGDLTDVINEAAGLKDEGDDDAMFHRLKYLRRIDKMLTASEVRDFMVPSDVSDHWELPEPLPTPVKAWHQDKAREELQQRLARIGIHVGG</sequence>